<dbReference type="Proteomes" id="UP000605201">
    <property type="component" value="Unassembled WGS sequence"/>
</dbReference>
<evidence type="ECO:0000313" key="1">
    <source>
        <dbReference type="EMBL" id="MBC8430284.1"/>
    </source>
</evidence>
<organism evidence="1 2">
    <name type="scientific">Candidatus Desulfatibia vada</name>
    <dbReference type="NCBI Taxonomy" id="2841696"/>
    <lineage>
        <taxon>Bacteria</taxon>
        <taxon>Pseudomonadati</taxon>
        <taxon>Thermodesulfobacteriota</taxon>
        <taxon>Desulfobacteria</taxon>
        <taxon>Desulfobacterales</taxon>
        <taxon>Desulfobacterales incertae sedis</taxon>
        <taxon>Candidatus Desulfatibia</taxon>
    </lineage>
</organism>
<accession>A0A8J6NV29</accession>
<sequence length="274" mass="31315">MLKQRSLISENKAKQMIYAFVRYGDHSNRSKTDILNNKQVALWFEQNGYPFKKLIRAARKWDSFGIPFVENFIHSTFYADFGEGKGKAQIINNATGNVESQIDGSGVLITSDYQAKFESAVKHKRLAIKNTDIEEFYSCLTKAFSSVDSYFLNVSKIYNSTASEKLLDTKENPCTLDDKFKEWVPKITGGAKLNLSGKSWCLFKKHLGIRHNEAIHPKKTSTGTNYNDFATLLNEFRDGVAKVFFDLNVLFGDQIKRTLIREVFSPDVYVNKRI</sequence>
<protein>
    <submittedName>
        <fullName evidence="1">Uncharacterized protein</fullName>
    </submittedName>
</protein>
<dbReference type="AlphaFoldDB" id="A0A8J6NV29"/>
<dbReference type="EMBL" id="JACNIG010000002">
    <property type="protein sequence ID" value="MBC8430284.1"/>
    <property type="molecule type" value="Genomic_DNA"/>
</dbReference>
<proteinExistence type="predicted"/>
<reference evidence="1 2" key="1">
    <citation type="submission" date="2020-08" db="EMBL/GenBank/DDBJ databases">
        <title>Bridging the membrane lipid divide: bacteria of the FCB group superphylum have the potential to synthesize archaeal ether lipids.</title>
        <authorList>
            <person name="Villanueva L."/>
            <person name="Von Meijenfeldt F.A.B."/>
            <person name="Westbye A.B."/>
            <person name="Yadav S."/>
            <person name="Hopmans E.C."/>
            <person name="Dutilh B.E."/>
            <person name="Sinninghe Damste J.S."/>
        </authorList>
    </citation>
    <scope>NUCLEOTIDE SEQUENCE [LARGE SCALE GENOMIC DNA]</scope>
    <source>
        <strain evidence="1">NIOZ-UU17</strain>
    </source>
</reference>
<comment type="caution">
    <text evidence="1">The sequence shown here is derived from an EMBL/GenBank/DDBJ whole genome shotgun (WGS) entry which is preliminary data.</text>
</comment>
<name>A0A8J6NV29_9BACT</name>
<gene>
    <name evidence="1" type="ORF">H8D96_00020</name>
</gene>
<evidence type="ECO:0000313" key="2">
    <source>
        <dbReference type="Proteomes" id="UP000605201"/>
    </source>
</evidence>